<keyword evidence="3" id="KW-1185">Reference proteome</keyword>
<dbReference type="EMBL" id="AP018365">
    <property type="protein sequence ID" value="BBA97007.1"/>
    <property type="molecule type" value="Genomic_DNA"/>
</dbReference>
<evidence type="ECO:0000256" key="1">
    <source>
        <dbReference type="SAM" id="SignalP"/>
    </source>
</evidence>
<dbReference type="KEGG" id="arev:RVR_2555"/>
<dbReference type="AlphaFoldDB" id="A0A7U3UQM6"/>
<protein>
    <submittedName>
        <fullName evidence="2">Uncharacterized protein</fullName>
    </submittedName>
</protein>
<reference evidence="2 3" key="1">
    <citation type="journal article" date="2010" name="J. Bacteriol.">
        <title>Biochemical characterization of a novel indole prenyltransferase from Streptomyces sp. SN-593.</title>
        <authorList>
            <person name="Takahashi S."/>
            <person name="Takagi H."/>
            <person name="Toyoda A."/>
            <person name="Uramoto M."/>
            <person name="Nogawa T."/>
            <person name="Ueki M."/>
            <person name="Sakaki Y."/>
            <person name="Osada H."/>
        </authorList>
    </citation>
    <scope>NUCLEOTIDE SEQUENCE [LARGE SCALE GENOMIC DNA]</scope>
    <source>
        <strain evidence="2 3">SN-593</strain>
    </source>
</reference>
<evidence type="ECO:0000313" key="2">
    <source>
        <dbReference type="EMBL" id="BBA97007.1"/>
    </source>
</evidence>
<reference evidence="2 3" key="2">
    <citation type="journal article" date="2011" name="J. Antibiot.">
        <title>Furaquinocins I and J: novel polyketide isoprenoid hybrid compounds from Streptomyces reveromyceticus SN-593.</title>
        <authorList>
            <person name="Panthee S."/>
            <person name="Takahashi S."/>
            <person name="Takagi H."/>
            <person name="Nogawa T."/>
            <person name="Oowada E."/>
            <person name="Uramoto M."/>
            <person name="Osada H."/>
        </authorList>
    </citation>
    <scope>NUCLEOTIDE SEQUENCE [LARGE SCALE GENOMIC DNA]</scope>
    <source>
        <strain evidence="2 3">SN-593</strain>
    </source>
</reference>
<keyword evidence="1" id="KW-0732">Signal</keyword>
<dbReference type="RefSeq" id="WP_237404651.1">
    <property type="nucleotide sequence ID" value="NZ_AP018365.1"/>
</dbReference>
<reference evidence="2 3" key="4">
    <citation type="journal article" date="2020" name="Sci. Rep.">
        <title>beta-carboline chemical signals induce reveromycin production through a LuxR family regulator in Streptomyces sp. SN-593.</title>
        <authorList>
            <person name="Panthee S."/>
            <person name="Kito N."/>
            <person name="Hayashi T."/>
            <person name="Shimizu T."/>
            <person name="Ishikawa J."/>
            <person name="Hamamoto H."/>
            <person name="Osada H."/>
            <person name="Takahashi S."/>
        </authorList>
    </citation>
    <scope>NUCLEOTIDE SEQUENCE [LARGE SCALE GENOMIC DNA]</scope>
    <source>
        <strain evidence="2 3">SN-593</strain>
    </source>
</reference>
<gene>
    <name evidence="2" type="ORF">RVR_2555</name>
</gene>
<accession>A0A7U3UQM6</accession>
<feature type="chain" id="PRO_5032571343" evidence="1">
    <location>
        <begin position="32"/>
        <end position="210"/>
    </location>
</feature>
<organism evidence="2 3">
    <name type="scientific">Actinacidiphila reveromycinica</name>
    <dbReference type="NCBI Taxonomy" id="659352"/>
    <lineage>
        <taxon>Bacteria</taxon>
        <taxon>Bacillati</taxon>
        <taxon>Actinomycetota</taxon>
        <taxon>Actinomycetes</taxon>
        <taxon>Kitasatosporales</taxon>
        <taxon>Streptomycetaceae</taxon>
        <taxon>Actinacidiphila</taxon>
    </lineage>
</organism>
<evidence type="ECO:0000313" key="3">
    <source>
        <dbReference type="Proteomes" id="UP000595703"/>
    </source>
</evidence>
<reference evidence="2 3" key="3">
    <citation type="journal article" date="2011" name="Nat. Chem. Biol.">
        <title>Reveromycin A biosynthesis uses RevG and RevJ for stereospecific spiroacetal formation.</title>
        <authorList>
            <person name="Takahashi S."/>
            <person name="Toyoda A."/>
            <person name="Sekiyama Y."/>
            <person name="Takagi H."/>
            <person name="Nogawa T."/>
            <person name="Uramoto M."/>
            <person name="Suzuki R."/>
            <person name="Koshino H."/>
            <person name="Kumano T."/>
            <person name="Panthee S."/>
            <person name="Dairi T."/>
            <person name="Ishikawa J."/>
            <person name="Ikeda H."/>
            <person name="Sakaki Y."/>
            <person name="Osada H."/>
        </authorList>
    </citation>
    <scope>NUCLEOTIDE SEQUENCE [LARGE SCALE GENOMIC DNA]</scope>
    <source>
        <strain evidence="2 3">SN-593</strain>
    </source>
</reference>
<sequence>MRKISPLVKGGVVTGAAFAAAIGLAISPASAAGTWTVTGGGSFTGTSTNTVLKDTVTGTTLTCKTSTATGSAANTTGASGTGIGSIATVSWSSCSGPLGITFTVTADGLPWALNAVSYSGGVTTGTLTGVKAHISGLGCTATFAGATSTTAATLNVSYTNSTHDLKVLGTGNLHAYNVSGTCLGLINTGDATTYSGDYGLSPATLAITSP</sequence>
<name>A0A7U3UQM6_9ACTN</name>
<proteinExistence type="predicted"/>
<feature type="signal peptide" evidence="1">
    <location>
        <begin position="1"/>
        <end position="31"/>
    </location>
</feature>
<dbReference type="Proteomes" id="UP000595703">
    <property type="component" value="Chromosome"/>
</dbReference>